<accession>A0AAU9E5A4</accession>
<protein>
    <recommendedName>
        <fullName evidence="9">FUSC family protein</fullName>
    </recommendedName>
</protein>
<organism evidence="7 8">
    <name type="scientific">Helicovermis profundi</name>
    <dbReference type="NCBI Taxonomy" id="3065157"/>
    <lineage>
        <taxon>Bacteria</taxon>
        <taxon>Bacillati</taxon>
        <taxon>Bacillota</taxon>
        <taxon>Clostridia</taxon>
        <taxon>Helicovermis</taxon>
    </lineage>
</organism>
<comment type="subcellular location">
    <subcellularLocation>
        <location evidence="1">Cell membrane</location>
        <topology evidence="1">Multi-pass membrane protein</topology>
    </subcellularLocation>
</comment>
<dbReference type="AlphaFoldDB" id="A0AAU9E5A4"/>
<reference evidence="7 8" key="1">
    <citation type="submission" date="2023-08" db="EMBL/GenBank/DDBJ databases">
        <title>Helicovermis profunda gen. nov., sp. nov., a novel mesophilic, fermentative bacterium within the Bacillota from a deep-sea hydrothermal vent chimney.</title>
        <authorList>
            <person name="Miyazaki U."/>
            <person name="Mizutani D."/>
            <person name="Hashimoto Y."/>
            <person name="Tame A."/>
            <person name="Sawayama S."/>
            <person name="Miyazaki J."/>
            <person name="Takai K."/>
            <person name="Nakagawa S."/>
        </authorList>
    </citation>
    <scope>NUCLEOTIDE SEQUENCE [LARGE SCALE GENOMIC DNA]</scope>
    <source>
        <strain evidence="7 8">S502</strain>
    </source>
</reference>
<dbReference type="Proteomes" id="UP001321786">
    <property type="component" value="Chromosome"/>
</dbReference>
<keyword evidence="8" id="KW-1185">Reference proteome</keyword>
<evidence type="ECO:0000256" key="1">
    <source>
        <dbReference type="ARBA" id="ARBA00004651"/>
    </source>
</evidence>
<proteinExistence type="predicted"/>
<evidence type="ECO:0000256" key="2">
    <source>
        <dbReference type="ARBA" id="ARBA00022475"/>
    </source>
</evidence>
<evidence type="ECO:0000256" key="3">
    <source>
        <dbReference type="ARBA" id="ARBA00022692"/>
    </source>
</evidence>
<feature type="transmembrane region" description="Helical" evidence="6">
    <location>
        <begin position="75"/>
        <end position="99"/>
    </location>
</feature>
<evidence type="ECO:0000256" key="6">
    <source>
        <dbReference type="SAM" id="Phobius"/>
    </source>
</evidence>
<sequence length="360" mass="40835">MIRIKAFVSKLKLVKEANLLDSKFFVLKTFFAITVAFVIGNNIPLVRRDMISVLFGLILTLEAINVTGVKSGWDQIVASFIGATVTGIIILIFGVNAITVGLSVAFTLYICLIIDWKSISPVALFTAIYMTQNLQIGISGQPSILLTVALRFAALVFGVVVAILFNFIFSLLQYKFLTNKRTAYLLKLLLFDLSSTNEYIIKKDKKLCDNTRAKLVETSNSIEWVYSLFSDMNKEFNHNIKIFGFSNNPVKDKLRLVRHIRIISHLLFDINYILGDRISDIDELNEIYSYISDVINKVMDNLGGLKRVYDGVEKSAILEHNWLVLPKRKFGNGYAFRINQNLIDINKNIRIMAEIINDNK</sequence>
<dbReference type="Pfam" id="PF06081">
    <property type="entry name" value="ArAE_1"/>
    <property type="match status" value="1"/>
</dbReference>
<evidence type="ECO:0000256" key="5">
    <source>
        <dbReference type="ARBA" id="ARBA00023136"/>
    </source>
</evidence>
<dbReference type="InterPro" id="IPR010343">
    <property type="entry name" value="ArAE_1"/>
</dbReference>
<keyword evidence="3 6" id="KW-0812">Transmembrane</keyword>
<feature type="transmembrane region" description="Helical" evidence="6">
    <location>
        <begin position="149"/>
        <end position="172"/>
    </location>
</feature>
<evidence type="ECO:0000313" key="7">
    <source>
        <dbReference type="EMBL" id="BEP28483.1"/>
    </source>
</evidence>
<dbReference type="RefSeq" id="WP_338536800.1">
    <property type="nucleotide sequence ID" value="NZ_AP028654.1"/>
</dbReference>
<dbReference type="KEGG" id="hprf:HLPR_08140"/>
<feature type="transmembrane region" description="Helical" evidence="6">
    <location>
        <begin position="24"/>
        <end position="43"/>
    </location>
</feature>
<evidence type="ECO:0008006" key="9">
    <source>
        <dbReference type="Google" id="ProtNLM"/>
    </source>
</evidence>
<evidence type="ECO:0000256" key="4">
    <source>
        <dbReference type="ARBA" id="ARBA00022989"/>
    </source>
</evidence>
<evidence type="ECO:0000313" key="8">
    <source>
        <dbReference type="Proteomes" id="UP001321786"/>
    </source>
</evidence>
<keyword evidence="4 6" id="KW-1133">Transmembrane helix</keyword>
<gene>
    <name evidence="7" type="ORF">HLPR_08140</name>
</gene>
<name>A0AAU9E5A4_9FIRM</name>
<feature type="transmembrane region" description="Helical" evidence="6">
    <location>
        <begin position="50"/>
        <end position="69"/>
    </location>
</feature>
<dbReference type="GO" id="GO:0005886">
    <property type="term" value="C:plasma membrane"/>
    <property type="evidence" value="ECO:0007669"/>
    <property type="project" value="UniProtKB-SubCell"/>
</dbReference>
<keyword evidence="2" id="KW-1003">Cell membrane</keyword>
<dbReference type="EMBL" id="AP028654">
    <property type="protein sequence ID" value="BEP28483.1"/>
    <property type="molecule type" value="Genomic_DNA"/>
</dbReference>
<keyword evidence="5 6" id="KW-0472">Membrane</keyword>